<dbReference type="EMBL" id="AAKIIX010000001">
    <property type="protein sequence ID" value="ECS0731220.1"/>
    <property type="molecule type" value="Genomic_DNA"/>
</dbReference>
<accession>A0A5Z4V0K5</accession>
<sequence length="65" mass="7039">MAANICGRWRTVCPAPANENFPITGSGQTQNIPVLRWITVIVNLAHYQAAIAASCRASQCRKRAA</sequence>
<organism evidence="1">
    <name type="scientific">Salmonella enterica</name>
    <name type="common">Salmonella choleraesuis</name>
    <dbReference type="NCBI Taxonomy" id="28901"/>
    <lineage>
        <taxon>Bacteria</taxon>
        <taxon>Pseudomonadati</taxon>
        <taxon>Pseudomonadota</taxon>
        <taxon>Gammaproteobacteria</taxon>
        <taxon>Enterobacterales</taxon>
        <taxon>Enterobacteriaceae</taxon>
        <taxon>Salmonella</taxon>
    </lineage>
</organism>
<protein>
    <submittedName>
        <fullName evidence="1">Uncharacterized protein</fullName>
    </submittedName>
</protein>
<proteinExistence type="predicted"/>
<name>A0A5Z4V0K5_SALER</name>
<comment type="caution">
    <text evidence="1">The sequence shown here is derived from an EMBL/GenBank/DDBJ whole genome shotgun (WGS) entry which is preliminary data.</text>
</comment>
<dbReference type="AlphaFoldDB" id="A0A5Z4V0K5"/>
<reference evidence="1" key="1">
    <citation type="submission" date="2019-09" db="EMBL/GenBank/DDBJ databases">
        <authorList>
            <consortium name="PulseNet: The National Subtyping Network for Foodborne Disease Surveillance"/>
            <person name="Tarr C.L."/>
            <person name="Trees E."/>
            <person name="Katz L.S."/>
            <person name="Carleton-Romer H.A."/>
            <person name="Stroika S."/>
            <person name="Kucerova Z."/>
            <person name="Roache K.F."/>
            <person name="Sabol A.L."/>
            <person name="Besser J."/>
            <person name="Gerner-Smidt P."/>
        </authorList>
    </citation>
    <scope>NUCLEOTIDE SEQUENCE</scope>
    <source>
        <strain evidence="1">PNUSAS092712</strain>
    </source>
</reference>
<evidence type="ECO:0000313" key="1">
    <source>
        <dbReference type="EMBL" id="ECS0731220.1"/>
    </source>
</evidence>
<gene>
    <name evidence="1" type="ORF">F2088_03320</name>
</gene>